<dbReference type="Pfam" id="PF23598">
    <property type="entry name" value="LRR_14"/>
    <property type="match status" value="1"/>
</dbReference>
<comment type="caution">
    <text evidence="5">The sequence shown here is derived from an EMBL/GenBank/DDBJ whole genome shotgun (WGS) entry which is preliminary data.</text>
</comment>
<keyword evidence="1" id="KW-0433">Leucine-rich repeat</keyword>
<dbReference type="OrthoDB" id="19603at2759"/>
<reference evidence="5 6" key="1">
    <citation type="submission" date="2015-12" db="EMBL/GenBank/DDBJ databases">
        <title>Dictyostelia acquired genes for synthesis and detection of signals that induce cell-type specialization by lateral gene transfer from prokaryotes.</title>
        <authorList>
            <person name="Gloeckner G."/>
            <person name="Schaap P."/>
        </authorList>
    </citation>
    <scope>NUCLEOTIDE SEQUENCE [LARGE SCALE GENOMIC DNA]</scope>
    <source>
        <strain evidence="5 6">TK</strain>
    </source>
</reference>
<dbReference type="SMART" id="SM00364">
    <property type="entry name" value="LRR_BAC"/>
    <property type="match status" value="9"/>
</dbReference>
<evidence type="ECO:0000256" key="1">
    <source>
        <dbReference type="ARBA" id="ARBA00022614"/>
    </source>
</evidence>
<organism evidence="5 6">
    <name type="scientific">Tieghemostelium lacteum</name>
    <name type="common">Slime mold</name>
    <name type="synonym">Dictyostelium lacteum</name>
    <dbReference type="NCBI Taxonomy" id="361077"/>
    <lineage>
        <taxon>Eukaryota</taxon>
        <taxon>Amoebozoa</taxon>
        <taxon>Evosea</taxon>
        <taxon>Eumycetozoa</taxon>
        <taxon>Dictyostelia</taxon>
        <taxon>Dictyosteliales</taxon>
        <taxon>Raperosteliaceae</taxon>
        <taxon>Tieghemostelium</taxon>
    </lineage>
</organism>
<proteinExistence type="predicted"/>
<dbReference type="InterPro" id="IPR003591">
    <property type="entry name" value="Leu-rich_rpt_typical-subtyp"/>
</dbReference>
<dbReference type="AlphaFoldDB" id="A0A152A246"/>
<keyword evidence="6" id="KW-1185">Reference proteome</keyword>
<dbReference type="InterPro" id="IPR055414">
    <property type="entry name" value="LRR_R13L4/SHOC2-like"/>
</dbReference>
<dbReference type="PANTHER" id="PTHR46662:SF104">
    <property type="entry name" value="GPI-ANCHORED ADHESIN-LIKE PROTEIN PGA55-RELATED"/>
    <property type="match status" value="1"/>
</dbReference>
<evidence type="ECO:0000313" key="5">
    <source>
        <dbReference type="EMBL" id="KYR00323.1"/>
    </source>
</evidence>
<dbReference type="EMBL" id="LODT01000015">
    <property type="protein sequence ID" value="KYR00323.1"/>
    <property type="molecule type" value="Genomic_DNA"/>
</dbReference>
<sequence>MGNTNSRKRSNSTYVTPNIYSPTLNRSRSKSVLQSNDQPPSSITSNLNNTNNLIGQNDLVVPNIDINNSPQLKQTNERVSLNVPENIVSDITISNNEIDLSFKNLNNLSDSQMSIQIQKHCNELVKIDLSQNCYKSIPSWIYNNTFHSLVTLNFYQNEIEILNSNEFQQLVKLDKLILSQNKIEYDHESPKDIFSSLHSLRSLMLSSNQFKSIPSLVKLEKLERLALDRNAISNYPSDDQLELLPINLKFLSISYNHLTMVPSYIINPHSQLETLEIFNNKISEIPKEIGQLRHLKHLNMSSNSIESLPEQLYQLVFLETLELQMNKLTKIPEDLGSLVNLQLLNLSNNQIQEIPKSINYLCNLTILYLDNNIIEDLPLVPDNQLIRLSEIYLNSNKFQSMQSLCNLASIDKISMGFNKIQSLPENLNQCCKLSKLELSDNQISLIPSSIVQLKHLYEISLANNNIDSLPSAMYKMTLQDLNLTKNPILRKIPKQLQRKGLQGIKEYLKDLNDK</sequence>
<evidence type="ECO:0000259" key="4">
    <source>
        <dbReference type="Pfam" id="PF23598"/>
    </source>
</evidence>
<dbReference type="Pfam" id="PF13855">
    <property type="entry name" value="LRR_8"/>
    <property type="match status" value="2"/>
</dbReference>
<dbReference type="PANTHER" id="PTHR46662">
    <property type="entry name" value="DI-GLUCOSE BINDING PROTEIN WITH LEUCINE-RICH REPEAT DOMAIN-CONTAINING PROTEIN"/>
    <property type="match status" value="1"/>
</dbReference>
<keyword evidence="2" id="KW-0677">Repeat</keyword>
<dbReference type="Gene3D" id="3.80.10.10">
    <property type="entry name" value="Ribonuclease Inhibitor"/>
    <property type="match status" value="3"/>
</dbReference>
<dbReference type="InParanoid" id="A0A152A246"/>
<dbReference type="OMA" id="WIANDCK"/>
<feature type="region of interest" description="Disordered" evidence="3">
    <location>
        <begin position="1"/>
        <end position="48"/>
    </location>
</feature>
<accession>A0A152A246</accession>
<protein>
    <recommendedName>
        <fullName evidence="4">Disease resistance R13L4/SHOC-2-like LRR domain-containing protein</fullName>
    </recommendedName>
</protein>
<evidence type="ECO:0000313" key="6">
    <source>
        <dbReference type="Proteomes" id="UP000076078"/>
    </source>
</evidence>
<dbReference type="SMART" id="SM00365">
    <property type="entry name" value="LRR_SD22"/>
    <property type="match status" value="9"/>
</dbReference>
<dbReference type="SUPFAM" id="SSF52058">
    <property type="entry name" value="L domain-like"/>
    <property type="match status" value="2"/>
</dbReference>
<dbReference type="Pfam" id="PF12799">
    <property type="entry name" value="LRR_4"/>
    <property type="match status" value="1"/>
</dbReference>
<evidence type="ECO:0000256" key="3">
    <source>
        <dbReference type="SAM" id="MobiDB-lite"/>
    </source>
</evidence>
<dbReference type="InterPro" id="IPR001611">
    <property type="entry name" value="Leu-rich_rpt"/>
</dbReference>
<evidence type="ECO:0000256" key="2">
    <source>
        <dbReference type="ARBA" id="ARBA00022737"/>
    </source>
</evidence>
<dbReference type="SMART" id="SM00369">
    <property type="entry name" value="LRR_TYP"/>
    <property type="match status" value="11"/>
</dbReference>
<dbReference type="PROSITE" id="PS51450">
    <property type="entry name" value="LRR"/>
    <property type="match status" value="6"/>
</dbReference>
<dbReference type="InterPro" id="IPR032675">
    <property type="entry name" value="LRR_dom_sf"/>
</dbReference>
<dbReference type="FunCoup" id="A0A152A246">
    <property type="interactions" value="425"/>
</dbReference>
<gene>
    <name evidence="5" type="ORF">DLAC_03066</name>
</gene>
<feature type="compositionally biased region" description="Polar residues" evidence="3">
    <location>
        <begin position="11"/>
        <end position="40"/>
    </location>
</feature>
<dbReference type="Proteomes" id="UP000076078">
    <property type="component" value="Unassembled WGS sequence"/>
</dbReference>
<dbReference type="InterPro" id="IPR025875">
    <property type="entry name" value="Leu-rich_rpt_4"/>
</dbReference>
<dbReference type="STRING" id="361077.A0A152A246"/>
<feature type="domain" description="Disease resistance R13L4/SHOC-2-like LRR" evidence="4">
    <location>
        <begin position="200"/>
        <end position="323"/>
    </location>
</feature>
<name>A0A152A246_TIELA</name>
<feature type="compositionally biased region" description="Basic residues" evidence="3">
    <location>
        <begin position="1"/>
        <end position="10"/>
    </location>
</feature>